<evidence type="ECO:0000313" key="2">
    <source>
        <dbReference type="Proteomes" id="UP000614714"/>
    </source>
</evidence>
<comment type="caution">
    <text evidence="1">The sequence shown here is derived from an EMBL/GenBank/DDBJ whole genome shotgun (WGS) entry which is preliminary data.</text>
</comment>
<reference evidence="1 2" key="1">
    <citation type="submission" date="2020-12" db="EMBL/GenBank/DDBJ databases">
        <title>Geomonas sp. Red421, isolated from paddy soil.</title>
        <authorList>
            <person name="Xu Z."/>
            <person name="Zhang Z."/>
            <person name="Masuda Y."/>
            <person name="Itoh H."/>
            <person name="Senoo K."/>
        </authorList>
    </citation>
    <scope>NUCLEOTIDE SEQUENCE [LARGE SCALE GENOMIC DNA]</scope>
    <source>
        <strain evidence="1 2">Red421</strain>
    </source>
</reference>
<gene>
    <name evidence="1" type="ORF">JFN91_02595</name>
</gene>
<dbReference type="EMBL" id="JAEMHL010000001">
    <property type="protein sequence ID" value="MBJ6749094.1"/>
    <property type="molecule type" value="Genomic_DNA"/>
</dbReference>
<dbReference type="Proteomes" id="UP000614714">
    <property type="component" value="Unassembled WGS sequence"/>
</dbReference>
<organism evidence="1 2">
    <name type="scientific">Geomonas anaerohicana</name>
    <dbReference type="NCBI Taxonomy" id="2798583"/>
    <lineage>
        <taxon>Bacteria</taxon>
        <taxon>Pseudomonadati</taxon>
        <taxon>Thermodesulfobacteriota</taxon>
        <taxon>Desulfuromonadia</taxon>
        <taxon>Geobacterales</taxon>
        <taxon>Geobacteraceae</taxon>
        <taxon>Geomonas</taxon>
    </lineage>
</organism>
<dbReference type="RefSeq" id="WP_199387643.1">
    <property type="nucleotide sequence ID" value="NZ_JAEMHL010000001.1"/>
</dbReference>
<sequence>MLKLDYTVTRKFEELAEKAKKVSSSQLINDIAATVDSKLFQDWANSALSLLQQIFGEESAYYRNFQSIYAKIINITYKENFDNCRAIVQSAREEYEAGGLTEVRLFLDHAVLEYLGGRTSEFLKRGDNHTACILASVLLEQVLMLICGNKGIATGSTDEMNEALYQAKAYQVGTYQRIKDWCYMKADFLAGQGERYRTADVDEMLRGVQRFIAKEIG</sequence>
<evidence type="ECO:0000313" key="1">
    <source>
        <dbReference type="EMBL" id="MBJ6749094.1"/>
    </source>
</evidence>
<protein>
    <submittedName>
        <fullName evidence="1">Uncharacterized protein</fullName>
    </submittedName>
</protein>
<proteinExistence type="predicted"/>
<keyword evidence="2" id="KW-1185">Reference proteome</keyword>
<name>A0ABS0Y9Y2_9BACT</name>
<accession>A0ABS0Y9Y2</accession>